<comment type="function">
    <text evidence="7">Degrades oligopeptides.</text>
</comment>
<comment type="similarity">
    <text evidence="2 7">Belongs to the peptidase S41B family.</text>
</comment>
<keyword evidence="3 7" id="KW-0963">Cytoplasm</keyword>
<dbReference type="InterPro" id="IPR029414">
    <property type="entry name" value="Tricorn_PDZ"/>
</dbReference>
<comment type="caution">
    <text evidence="10">The sequence shown here is derived from an EMBL/GenBank/DDBJ whole genome shotgun (WGS) entry which is preliminary data.</text>
</comment>
<dbReference type="Gene3D" id="3.90.226.10">
    <property type="entry name" value="2-enoyl-CoA Hydratase, Chain A, domain 1"/>
    <property type="match status" value="1"/>
</dbReference>
<dbReference type="SMART" id="SM00245">
    <property type="entry name" value="TSPc"/>
    <property type="match status" value="1"/>
</dbReference>
<keyword evidence="5 7" id="KW-0378">Hydrolase</keyword>
<evidence type="ECO:0000256" key="7">
    <source>
        <dbReference type="PIRNR" id="PIRNR036421"/>
    </source>
</evidence>
<dbReference type="RefSeq" id="WP_285725163.1">
    <property type="nucleotide sequence ID" value="NZ_BSDD01000003.1"/>
</dbReference>
<dbReference type="Pfam" id="PF26549">
    <property type="entry name" value="Tricorn_N"/>
    <property type="match status" value="1"/>
</dbReference>
<organism evidence="10 11">
    <name type="scientific">Geothrix rubra</name>
    <dbReference type="NCBI Taxonomy" id="2927977"/>
    <lineage>
        <taxon>Bacteria</taxon>
        <taxon>Pseudomonadati</taxon>
        <taxon>Acidobacteriota</taxon>
        <taxon>Holophagae</taxon>
        <taxon>Holophagales</taxon>
        <taxon>Holophagaceae</taxon>
        <taxon>Geothrix</taxon>
    </lineage>
</organism>
<dbReference type="SUPFAM" id="SSF50156">
    <property type="entry name" value="PDZ domain-like"/>
    <property type="match status" value="1"/>
</dbReference>
<dbReference type="CDD" id="cd07562">
    <property type="entry name" value="Peptidase_S41_TRI"/>
    <property type="match status" value="1"/>
</dbReference>
<evidence type="ECO:0000256" key="8">
    <source>
        <dbReference type="SAM" id="MobiDB-lite"/>
    </source>
</evidence>
<evidence type="ECO:0000256" key="2">
    <source>
        <dbReference type="ARBA" id="ARBA00008524"/>
    </source>
</evidence>
<proteinExistence type="inferred from homology"/>
<dbReference type="InterPro" id="IPR029045">
    <property type="entry name" value="ClpP/crotonase-like_dom_sf"/>
</dbReference>
<feature type="region of interest" description="Disordered" evidence="8">
    <location>
        <begin position="533"/>
        <end position="570"/>
    </location>
</feature>
<feature type="compositionally biased region" description="Basic and acidic residues" evidence="8">
    <location>
        <begin position="547"/>
        <end position="570"/>
    </location>
</feature>
<accession>A0ABQ5Q7I2</accession>
<dbReference type="Gene3D" id="2.30.42.10">
    <property type="match status" value="1"/>
</dbReference>
<name>A0ABQ5Q7I2_9BACT</name>
<dbReference type="InterPro" id="IPR028204">
    <property type="entry name" value="Tricorn_C1"/>
</dbReference>
<keyword evidence="11" id="KW-1185">Reference proteome</keyword>
<dbReference type="PIRSF" id="PIRSF036421">
    <property type="entry name" value="Tricorn_protease"/>
    <property type="match status" value="1"/>
</dbReference>
<dbReference type="GO" id="GO:0006508">
    <property type="term" value="P:proteolysis"/>
    <property type="evidence" value="ECO:0007669"/>
    <property type="project" value="UniProtKB-KW"/>
</dbReference>
<dbReference type="SUPFAM" id="SSF52096">
    <property type="entry name" value="ClpP/crotonase"/>
    <property type="match status" value="1"/>
</dbReference>
<protein>
    <recommendedName>
        <fullName evidence="7">Tricorn protease homolog</fullName>
        <ecNumber evidence="7">3.4.21.-</ecNumber>
    </recommendedName>
</protein>
<dbReference type="EMBL" id="BSDD01000003">
    <property type="protein sequence ID" value="GLH70426.1"/>
    <property type="molecule type" value="Genomic_DNA"/>
</dbReference>
<dbReference type="SUPFAM" id="SSF69304">
    <property type="entry name" value="Tricorn protease N-terminal domain"/>
    <property type="match status" value="1"/>
</dbReference>
<evidence type="ECO:0000256" key="6">
    <source>
        <dbReference type="ARBA" id="ARBA00022825"/>
    </source>
</evidence>
<dbReference type="Pfam" id="PF03572">
    <property type="entry name" value="Peptidase_S41"/>
    <property type="match status" value="1"/>
</dbReference>
<dbReference type="EC" id="3.4.21.-" evidence="7"/>
<dbReference type="SUPFAM" id="SSF82171">
    <property type="entry name" value="DPP6 N-terminal domain-like"/>
    <property type="match status" value="1"/>
</dbReference>
<dbReference type="InterPro" id="IPR012393">
    <property type="entry name" value="Tricorn_protease"/>
</dbReference>
<keyword evidence="4 7" id="KW-0645">Protease</keyword>
<dbReference type="InterPro" id="IPR036034">
    <property type="entry name" value="PDZ_sf"/>
</dbReference>
<evidence type="ECO:0000256" key="3">
    <source>
        <dbReference type="ARBA" id="ARBA00022490"/>
    </source>
</evidence>
<dbReference type="Gene3D" id="2.120.10.60">
    <property type="entry name" value="Tricorn protease N-terminal domain"/>
    <property type="match status" value="1"/>
</dbReference>
<dbReference type="PANTHER" id="PTHR43253:SF1">
    <property type="entry name" value="TRICORN PROTEASE HOMOLOG 2-RELATED"/>
    <property type="match status" value="1"/>
</dbReference>
<reference evidence="10 11" key="1">
    <citation type="journal article" date="2023" name="Antonie Van Leeuwenhoek">
        <title>Mesoterricola silvestris gen. nov., sp. nov., Mesoterricola sediminis sp. nov., Geothrix oryzae sp. nov., Geothrix edaphica sp. nov., Geothrix rubra sp. nov., and Geothrix limicola sp. nov., six novel members of Acidobacteriota isolated from soils.</title>
        <authorList>
            <person name="Itoh H."/>
            <person name="Sugisawa Y."/>
            <person name="Mise K."/>
            <person name="Xu Z."/>
            <person name="Kuniyasu M."/>
            <person name="Ushijima N."/>
            <person name="Kawano K."/>
            <person name="Kobayashi E."/>
            <person name="Shiratori Y."/>
            <person name="Masuda Y."/>
            <person name="Senoo K."/>
        </authorList>
    </citation>
    <scope>NUCLEOTIDE SEQUENCE [LARGE SCALE GENOMIC DNA]</scope>
    <source>
        <strain evidence="10 11">Red803</strain>
    </source>
</reference>
<evidence type="ECO:0000313" key="11">
    <source>
        <dbReference type="Proteomes" id="UP001165089"/>
    </source>
</evidence>
<gene>
    <name evidence="10" type="ORF">GETHPA_19590</name>
</gene>
<evidence type="ECO:0000256" key="1">
    <source>
        <dbReference type="ARBA" id="ARBA00004496"/>
    </source>
</evidence>
<sequence length="1104" mass="120882">MPLRALLVLALTLVLRAGEVPLLLQNPTLSRTRIAFDYAGEIWDVPREGGEARRIVAGAGRCTHPVYSPDGTHLAYTGRYDGNDDVYVVPAEGGEPLRLTYHPGPDEVLGWSPDGKRVVFSSTRTTARDLPQLFTVAATGGLPEPLPLPSGNEACYSPDGSHLAYSPFNQWQPAWKHYRGGQTARLWIADLVDSSIVRIPREHSNDRDPMWVGGTVYFLSDREGPVTLYAYDTAAKTVRKVLANPDGFDIVSASAGPGGIVFHQFGSLHLYDFATGKAARVPVTLTADLPERRPHFEKVEPRQILHAALSPSGKRALFETRGEILSVPAEKGDARNLTRSPGVADRDPAWSPDGKWVAWFSDESGEYALHLRAPDGLGPVRKVDLGQPPSYFYGPRWSPDSRKIAYTDKRLNLWVVDLEHPVPVKLDTDLYDTPVSDLDPAWSPDSQWVAYAKQLPNHLHAVFVCDLTDRKPHRITDGMSDATSARFDRSGKYLYFLAGTDTGLSAGWLDMTSLGHPVSQGVYAAVLRKGLPSPVAPESDEETAAAQDKDKSPEKGDGAKPAKADPEPVRIDFDGLDQRIVSLPLPLANYTTLEAGTAGVLFLASVPTAFTDEESLELQNVPAEVTRFDLKTRKAEKLAEGVDGGRSSYGGMPTFRVSADGTKLLFARKGKWFLAPSDKPAKAGEGALPLEAVRVEVDPAAEWRQMFREVWRIERDFFYDPHHHGLDLARAERLYEPFLAGIGSREDLNRLFEEMTGWLVVGHTFIRGGDSPRQEPLGVGLLGADYRITEGRYQFARIYRGENWNPRLQAPLTVPGVDVKEGDFLLAVNGEPLRGGEDVSRLFQNTAGKQTVLTVGPKADGSGARQVTVVPVPSEAQLRLRSWMEANRRRVDELSGGRLAYVYIPDTNLAGFANFNRYYFSQVGKLGAVLDERFNHGGQIADYIIENLQRTPQMANAGREGADVVEPAQAIFGPKVMIINQMSGSGGDALPWLFRKAGLGPLVGTRTWGGLVGISGYPQLMDGGSVTAPRWGLYGTKGAWEVENVGIGPDIEVDQDPALVRQGHDPQLERAVKEALALLAAHPAPTLKRPAYPDYHQALPKPVQ</sequence>
<feature type="domain" description="Tail specific protease" evidence="9">
    <location>
        <begin position="862"/>
        <end position="1054"/>
    </location>
</feature>
<dbReference type="InterPro" id="IPR005151">
    <property type="entry name" value="Tail-specific_protease"/>
</dbReference>
<evidence type="ECO:0000256" key="5">
    <source>
        <dbReference type="ARBA" id="ARBA00022801"/>
    </source>
</evidence>
<evidence type="ECO:0000313" key="10">
    <source>
        <dbReference type="EMBL" id="GLH70426.1"/>
    </source>
</evidence>
<dbReference type="GO" id="GO:0008233">
    <property type="term" value="F:peptidase activity"/>
    <property type="evidence" value="ECO:0007669"/>
    <property type="project" value="UniProtKB-KW"/>
</dbReference>
<dbReference type="InterPro" id="IPR015943">
    <property type="entry name" value="WD40/YVTN_repeat-like_dom_sf"/>
</dbReference>
<keyword evidence="6 7" id="KW-0720">Serine protease</keyword>
<comment type="subcellular location">
    <subcellularLocation>
        <location evidence="1 7">Cytoplasm</location>
    </subcellularLocation>
</comment>
<evidence type="ECO:0000256" key="4">
    <source>
        <dbReference type="ARBA" id="ARBA00022670"/>
    </source>
</evidence>
<evidence type="ECO:0000259" key="9">
    <source>
        <dbReference type="SMART" id="SM00245"/>
    </source>
</evidence>
<dbReference type="Pfam" id="PF26550">
    <property type="entry name" value="Tricorn_2nd"/>
    <property type="match status" value="1"/>
</dbReference>
<dbReference type="Pfam" id="PF14684">
    <property type="entry name" value="Tricorn_C1"/>
    <property type="match status" value="1"/>
</dbReference>
<dbReference type="Pfam" id="PF14685">
    <property type="entry name" value="PDZ_Tricorn"/>
    <property type="match status" value="1"/>
</dbReference>
<dbReference type="Gene3D" id="2.130.10.10">
    <property type="entry name" value="YVTN repeat-like/Quinoprotein amine dehydrogenase"/>
    <property type="match status" value="2"/>
</dbReference>
<dbReference type="Gene3D" id="3.30.750.44">
    <property type="match status" value="1"/>
</dbReference>
<dbReference type="Proteomes" id="UP001165089">
    <property type="component" value="Unassembled WGS sequence"/>
</dbReference>
<dbReference type="PANTHER" id="PTHR43253">
    <property type="entry name" value="TRICORN PROTEASE HOMOLOG 2-RELATED"/>
    <property type="match status" value="1"/>
</dbReference>